<sequence length="59" mass="6850">MSDLVFYVLLALASCSAFFSAEQIEREVSGKNRTVVNLWWLFWLILEVVFIVVLIVKWG</sequence>
<keyword evidence="1" id="KW-0812">Transmembrane</keyword>
<gene>
    <name evidence="2" type="primary">19</name>
    <name evidence="2" type="ORF">SEA_CHEWYVIII_19</name>
</gene>
<protein>
    <submittedName>
        <fullName evidence="2">Uncharacterized protein</fullName>
    </submittedName>
</protein>
<keyword evidence="1" id="KW-1133">Transmembrane helix</keyword>
<proteinExistence type="predicted"/>
<evidence type="ECO:0000256" key="1">
    <source>
        <dbReference type="SAM" id="Phobius"/>
    </source>
</evidence>
<dbReference type="RefSeq" id="YP_010754136.1">
    <property type="nucleotide sequence ID" value="NC_073456.1"/>
</dbReference>
<dbReference type="Proteomes" id="UP000221751">
    <property type="component" value="Segment"/>
</dbReference>
<accession>A0A1C9EI53</accession>
<feature type="transmembrane region" description="Helical" evidence="1">
    <location>
        <begin position="36"/>
        <end position="56"/>
    </location>
</feature>
<evidence type="ECO:0000313" key="2">
    <source>
        <dbReference type="EMBL" id="AON97442.1"/>
    </source>
</evidence>
<keyword evidence="3" id="KW-1185">Reference proteome</keyword>
<dbReference type="EMBL" id="KX557288">
    <property type="protein sequence ID" value="AON97442.1"/>
    <property type="molecule type" value="Genomic_DNA"/>
</dbReference>
<organism evidence="2 3">
    <name type="scientific">Rhodococcus phage ChewyVIII</name>
    <dbReference type="NCBI Taxonomy" id="1887657"/>
    <lineage>
        <taxon>Viruses</taxon>
        <taxon>Duplodnaviria</taxon>
        <taxon>Heunggongvirae</taxon>
        <taxon>Uroviricota</taxon>
        <taxon>Caudoviricetes</taxon>
        <taxon>Chewyvirus</taxon>
        <taxon>Chewyvirus chewyVIII</taxon>
    </lineage>
</organism>
<dbReference type="KEGG" id="vg:80018719"/>
<name>A0A1C9EI53_9CAUD</name>
<dbReference type="GeneID" id="80018719"/>
<reference evidence="3" key="1">
    <citation type="submission" date="2016-07" db="EMBL/GenBank/DDBJ databases">
        <authorList>
            <person name="Florea S."/>
            <person name="Webb J.S."/>
            <person name="Jaromczyk J."/>
            <person name="Schardl C.L."/>
        </authorList>
    </citation>
    <scope>NUCLEOTIDE SEQUENCE [LARGE SCALE GENOMIC DNA]</scope>
</reference>
<keyword evidence="1" id="KW-0472">Membrane</keyword>
<evidence type="ECO:0000313" key="3">
    <source>
        <dbReference type="Proteomes" id="UP000221751"/>
    </source>
</evidence>